<feature type="repeat" description="ANK" evidence="16">
    <location>
        <begin position="1503"/>
        <end position="1535"/>
    </location>
</feature>
<organism evidence="17 18">
    <name type="scientific">Larinioides sclopetarius</name>
    <dbReference type="NCBI Taxonomy" id="280406"/>
    <lineage>
        <taxon>Eukaryota</taxon>
        <taxon>Metazoa</taxon>
        <taxon>Ecdysozoa</taxon>
        <taxon>Arthropoda</taxon>
        <taxon>Chelicerata</taxon>
        <taxon>Arachnida</taxon>
        <taxon>Araneae</taxon>
        <taxon>Araneomorphae</taxon>
        <taxon>Entelegynae</taxon>
        <taxon>Araneoidea</taxon>
        <taxon>Araneidae</taxon>
        <taxon>Larinioides</taxon>
    </lineage>
</organism>
<feature type="repeat" description="ANK" evidence="16">
    <location>
        <begin position="1923"/>
        <end position="1955"/>
    </location>
</feature>
<evidence type="ECO:0000256" key="1">
    <source>
        <dbReference type="ARBA" id="ARBA00004175"/>
    </source>
</evidence>
<feature type="repeat" description="ANK" evidence="16">
    <location>
        <begin position="1732"/>
        <end position="1764"/>
    </location>
</feature>
<dbReference type="GO" id="GO:0044231">
    <property type="term" value="C:host cell presynaptic membrane"/>
    <property type="evidence" value="ECO:0007669"/>
    <property type="project" value="UniProtKB-KW"/>
</dbReference>
<feature type="repeat" description="ANK" evidence="16">
    <location>
        <begin position="1149"/>
        <end position="1181"/>
    </location>
</feature>
<evidence type="ECO:0000256" key="13">
    <source>
        <dbReference type="ARBA" id="ARBA00049657"/>
    </source>
</evidence>
<dbReference type="PROSITE" id="PS50297">
    <property type="entry name" value="ANK_REP_REGION"/>
    <property type="match status" value="19"/>
</dbReference>
<keyword evidence="4" id="KW-0964">Secreted</keyword>
<dbReference type="Proteomes" id="UP001497382">
    <property type="component" value="Unassembled WGS sequence"/>
</dbReference>
<evidence type="ECO:0000256" key="15">
    <source>
        <dbReference type="ARBA" id="ARBA00049811"/>
    </source>
</evidence>
<evidence type="ECO:0000256" key="6">
    <source>
        <dbReference type="ARBA" id="ARBA00022656"/>
    </source>
</evidence>
<feature type="repeat" description="ANK" evidence="16">
    <location>
        <begin position="1183"/>
        <end position="1215"/>
    </location>
</feature>
<keyword evidence="3" id="KW-0268">Exocytosis</keyword>
<dbReference type="GO" id="GO:0006887">
    <property type="term" value="P:exocytosis"/>
    <property type="evidence" value="ECO:0007669"/>
    <property type="project" value="UniProtKB-KW"/>
</dbReference>
<keyword evidence="11" id="KW-0472">Membrane</keyword>
<dbReference type="EMBL" id="CAXIEN010000525">
    <property type="protein sequence ID" value="CAL1299963.1"/>
    <property type="molecule type" value="Genomic_DNA"/>
</dbReference>
<feature type="repeat" description="ANK" evidence="16">
    <location>
        <begin position="1407"/>
        <end position="1439"/>
    </location>
</feature>
<evidence type="ECO:0000313" key="17">
    <source>
        <dbReference type="EMBL" id="CAL1299963.1"/>
    </source>
</evidence>
<feature type="repeat" description="ANK" evidence="16">
    <location>
        <begin position="1669"/>
        <end position="1701"/>
    </location>
</feature>
<keyword evidence="8" id="KW-0677">Repeat</keyword>
<feature type="repeat" description="ANK" evidence="16">
    <location>
        <begin position="1470"/>
        <end position="1502"/>
    </location>
</feature>
<dbReference type="Pfam" id="PF13424">
    <property type="entry name" value="TPR_12"/>
    <property type="match status" value="2"/>
</dbReference>
<dbReference type="GO" id="GO:0090729">
    <property type="term" value="F:toxin activity"/>
    <property type="evidence" value="ECO:0007669"/>
    <property type="project" value="UniProtKB-KW"/>
</dbReference>
<dbReference type="PROSITE" id="PS50088">
    <property type="entry name" value="ANK_REPEAT"/>
    <property type="match status" value="20"/>
</dbReference>
<protein>
    <recommendedName>
        <fullName evidence="15">Alpha-latrotoxin</fullName>
    </recommendedName>
</protein>
<dbReference type="Gene3D" id="1.25.40.20">
    <property type="entry name" value="Ankyrin repeat-containing domain"/>
    <property type="match status" value="8"/>
</dbReference>
<dbReference type="Pfam" id="PF12796">
    <property type="entry name" value="Ank_2"/>
    <property type="match status" value="7"/>
</dbReference>
<evidence type="ECO:0000256" key="4">
    <source>
        <dbReference type="ARBA" id="ARBA00022525"/>
    </source>
</evidence>
<feature type="repeat" description="ANK" evidence="16">
    <location>
        <begin position="1831"/>
        <end position="1863"/>
    </location>
</feature>
<dbReference type="InterPro" id="IPR011990">
    <property type="entry name" value="TPR-like_helical_dom_sf"/>
</dbReference>
<dbReference type="SUPFAM" id="SSF48403">
    <property type="entry name" value="Ankyrin repeat"/>
    <property type="match status" value="3"/>
</dbReference>
<keyword evidence="6" id="KW-0800">Toxin</keyword>
<feature type="repeat" description="ANK" evidence="16">
    <location>
        <begin position="1049"/>
        <end position="1081"/>
    </location>
</feature>
<evidence type="ECO:0000256" key="14">
    <source>
        <dbReference type="ARBA" id="ARBA00049715"/>
    </source>
</evidence>
<keyword evidence="7" id="KW-0528">Neurotoxin</keyword>
<feature type="repeat" description="ANK" evidence="16">
    <location>
        <begin position="1116"/>
        <end position="1148"/>
    </location>
</feature>
<gene>
    <name evidence="17" type="ORF">LARSCL_LOCUS21660</name>
</gene>
<dbReference type="PANTHER" id="PTHR24198">
    <property type="entry name" value="ANKYRIN REPEAT AND PROTEIN KINASE DOMAIN-CONTAINING PROTEIN"/>
    <property type="match status" value="1"/>
</dbReference>
<feature type="repeat" description="ANK" evidence="16">
    <location>
        <begin position="1765"/>
        <end position="1797"/>
    </location>
</feature>
<comment type="subunit">
    <text evidence="14">Homotetramer in membranes.</text>
</comment>
<feature type="repeat" description="ANK" evidence="16">
    <location>
        <begin position="1636"/>
        <end position="1668"/>
    </location>
</feature>
<dbReference type="GO" id="GO:0044218">
    <property type="term" value="C:other organism cell membrane"/>
    <property type="evidence" value="ECO:0007669"/>
    <property type="project" value="UniProtKB-KW"/>
</dbReference>
<feature type="repeat" description="ANK" evidence="16">
    <location>
        <begin position="1956"/>
        <end position="1988"/>
    </location>
</feature>
<dbReference type="SMART" id="SM00028">
    <property type="entry name" value="TPR"/>
    <property type="match status" value="6"/>
</dbReference>
<dbReference type="PRINTS" id="PR01415">
    <property type="entry name" value="ANKYRIN"/>
</dbReference>
<dbReference type="InterPro" id="IPR002110">
    <property type="entry name" value="Ankyrin_rpt"/>
</dbReference>
<dbReference type="InterPro" id="IPR019734">
    <property type="entry name" value="TPR_rpt"/>
</dbReference>
<feature type="repeat" description="ANK" evidence="16">
    <location>
        <begin position="1282"/>
        <end position="1314"/>
    </location>
</feature>
<comment type="subcellular location">
    <subcellularLocation>
        <location evidence="2">Secreted</location>
    </subcellularLocation>
    <subcellularLocation>
        <location evidence="1">Target cell membrane</location>
    </subcellularLocation>
</comment>
<evidence type="ECO:0000256" key="3">
    <source>
        <dbReference type="ARBA" id="ARBA00022483"/>
    </source>
</evidence>
<evidence type="ECO:0000256" key="10">
    <source>
        <dbReference type="ARBA" id="ARBA00023043"/>
    </source>
</evidence>
<feature type="repeat" description="ANK" evidence="16">
    <location>
        <begin position="1216"/>
        <end position="1248"/>
    </location>
</feature>
<dbReference type="GO" id="GO:0005576">
    <property type="term" value="C:extracellular region"/>
    <property type="evidence" value="ECO:0007669"/>
    <property type="project" value="UniProtKB-SubCell"/>
</dbReference>
<evidence type="ECO:0000256" key="16">
    <source>
        <dbReference type="PROSITE-ProRule" id="PRU00023"/>
    </source>
</evidence>
<dbReference type="InterPro" id="IPR036770">
    <property type="entry name" value="Ankyrin_rpt-contain_sf"/>
</dbReference>
<dbReference type="Pfam" id="PF00023">
    <property type="entry name" value="Ank"/>
    <property type="match status" value="3"/>
</dbReference>
<keyword evidence="5" id="KW-1052">Target cell membrane</keyword>
<evidence type="ECO:0000256" key="8">
    <source>
        <dbReference type="ARBA" id="ARBA00022737"/>
    </source>
</evidence>
<evidence type="ECO:0000256" key="12">
    <source>
        <dbReference type="ARBA" id="ARBA00023298"/>
    </source>
</evidence>
<feature type="repeat" description="ANK" evidence="16">
    <location>
        <begin position="1374"/>
        <end position="1406"/>
    </location>
</feature>
<accession>A0AAV2BUI3</accession>
<evidence type="ECO:0000256" key="11">
    <source>
        <dbReference type="ARBA" id="ARBA00023136"/>
    </source>
</evidence>
<reference evidence="17 18" key="1">
    <citation type="submission" date="2024-04" db="EMBL/GenBank/DDBJ databases">
        <authorList>
            <person name="Rising A."/>
            <person name="Reimegard J."/>
            <person name="Sonavane S."/>
            <person name="Akerstrom W."/>
            <person name="Nylinder S."/>
            <person name="Hedman E."/>
            <person name="Kallberg Y."/>
        </authorList>
    </citation>
    <scope>NUCLEOTIDE SEQUENCE [LARGE SCALE GENOMIC DNA]</scope>
</reference>
<feature type="repeat" description="ANK" evidence="16">
    <location>
        <begin position="1798"/>
        <end position="1830"/>
    </location>
</feature>
<evidence type="ECO:0000256" key="2">
    <source>
        <dbReference type="ARBA" id="ARBA00004613"/>
    </source>
</evidence>
<dbReference type="SMART" id="SM00248">
    <property type="entry name" value="ANK"/>
    <property type="match status" value="27"/>
</dbReference>
<evidence type="ECO:0000313" key="18">
    <source>
        <dbReference type="Proteomes" id="UP001497382"/>
    </source>
</evidence>
<name>A0AAV2BUI3_9ARAC</name>
<feature type="repeat" description="ANK" evidence="16">
    <location>
        <begin position="1536"/>
        <end position="1568"/>
    </location>
</feature>
<keyword evidence="18" id="KW-1185">Reference proteome</keyword>
<keyword evidence="12" id="KW-1053">Target membrane</keyword>
<evidence type="ECO:0000256" key="5">
    <source>
        <dbReference type="ARBA" id="ARBA00022537"/>
    </source>
</evidence>
<comment type="similarity">
    <text evidence="13">Belongs to the cationic peptide 01 (latrotoxin) family. 03 (alpha-latrotoxin) subfamily.</text>
</comment>
<dbReference type="Gene3D" id="1.25.40.10">
    <property type="entry name" value="Tetratricopeptide repeat domain"/>
    <property type="match status" value="2"/>
</dbReference>
<dbReference type="SUPFAM" id="SSF48452">
    <property type="entry name" value="TPR-like"/>
    <property type="match status" value="2"/>
</dbReference>
<keyword evidence="10 16" id="KW-0040">ANK repeat</keyword>
<feature type="repeat" description="ANK" evidence="16">
    <location>
        <begin position="1249"/>
        <end position="1281"/>
    </location>
</feature>
<proteinExistence type="inferred from homology"/>
<keyword evidence="9" id="KW-0638">Presynaptic neurotoxin</keyword>
<dbReference type="PANTHER" id="PTHR24198:SF165">
    <property type="entry name" value="ANKYRIN REPEAT-CONTAINING PROTEIN-RELATED"/>
    <property type="match status" value="1"/>
</dbReference>
<comment type="caution">
    <text evidence="17">The sequence shown here is derived from an EMBL/GenBank/DDBJ whole genome shotgun (WGS) entry which is preliminary data.</text>
</comment>
<evidence type="ECO:0000256" key="7">
    <source>
        <dbReference type="ARBA" id="ARBA00022699"/>
    </source>
</evidence>
<sequence length="2384" mass="270533">MGGVLSVVNYFSIRTHRHLFGYPRKSFAFSAKSIEQLFLEYNGLNAVSAKYFYLQILSEIKSAVISDDVDMYKTLSSLLDYVIASKSSEVMQKYELTALEVVGKINLITLACKSAAGKVLGYLLSDQNVNFILPFRIDRNDLSPEEEDDESHNAIYYAIRSNVTSILEILIDKWPNSYFKDTQKLDDVLSKAFNELLVRNIPLKKDMELFLKKKLVDIRFFDNSSSQKKPPNNPKDLLMLRIEYVLEKIAFIVTNYFDDKNELDEQFLLATKFVAQNIHTIKSQLSFTYDRLPWEEMEFCLIIFIRFCVKPFRLEPLYCFVLNKERLLSHLENFSIRLKHVKEELKTIDISKVPNKRITRKEIIEKEENKVFGDLYNDFKAIRDVYTLEKMKKYTDIALSADPRNKEGHILITRALQVTGEHFNNSPSSPKLSDTAANFLLSVLPRNLADIITSLRNSLSHLEAFCLRGEIEENANSFFANIQTDIAKISSAISDILYRAKITVIISLLQEMTRHESTVGKKIFVEQNHASAASLTKVLEETKHLNLGEIGLLEKLVLNLEVELDKEINYSKEMFHRLHAVIEGRSPTIPQQSPDLTTKLRDSLLSSDMKDILKYLEHVLSNVDSTSLLTENEYFVTDGKIDIDEVTEIMRHIFVKINLRENKVLLNRIKSQDATTTWKIFPQCDDLLERLPDEMEMDDYCTPEQINMLKKLVSNVEALVESKSQSDKERFHRILNKIADKKMELKSIHEEISETLKCNFDMVHTEDKYYSSTTMMRGIYKFQKKLESIMQQMDLKSFSDELYLISQSISSRMLLQYGERSKALEKALLEIFDFIIFRMGNVKWIKEFRHMIHSHKKVKPYTFAKSIYTLKPDFAQQLPLKISLLRNVLKDHNLESLSDEKLQACENNVELQILVEMLILDILSVIEGLPNQLTHINYYLDSYYPMAYGRNLRNHIAHGNALVEMLLEENFSSILLNAHKIIEVNDILQDKLGKKVKNNPVKSKKSYDMDSSIMRKQKQFFIFLTEGINEKRVKDFICKGVDIYGRDLNSRTALHFATKASNLEVMKFLLTFGLDINAKDDSHQTVLHVAANLGRERIVEYLIEEMKMQVDDKDINGKTPLHLASREGHEGVVRLLLRHKANTFFKDVFGYAPLHYAVLENHFNIVSLLLENETHVDANQTFYGFTALHLAAAKGHLNLINTLIEKEANVNFKSDMDFVPLHYAASGGHFEVVKLLLLKGAETSAQTVLGLTPLHSAMDSGDVATITVLLQHGAEVKASYLDGFTPLHFAVGYGRSAASKLLMEDGADVAFPSGDGTTPLDIAAHLGHFELVAEFLNSSDTNSKIQAFQNAASKGNLAVVKLLFTSGVAVNLLLESIALHIAAEEGHTDTVKFLLDEGADINAQDCNGDTALHLSSLNVRKEVVQLLIERKADILIKNNSGTFPLERIVLNGMTDLLIKEEVVIDFSYANDTSPFHYGAFYGDINFVNYCIQKGCPIDIRTNSGSTALLLATLGGRVEIVNFLLDNGSDIDAEDQKGCNALKHAVNSNNKKILELLIKKGANLSAAKERTLFLSAVTQGHEDIVDFFLSRNPNIGTSNSEISEFPLHTAVYFGHVTIVKKMLEKVKKDEINVKDKSSKTPLIIAAERDHCEIAQILLSNGADPSISSKYGDLPLLIAVEKGSSKMVEILLNSGAGNDSNGKTSTELATASKHSKIVEIGLQNSNINNINWHKEGNLLHMAASSGALEIVESLIHNNADINRRDSSGAKPIHIAVKEGFMDVVEYFLNLGIAVDERGENDWTLLHYAAAGNHSDICKFLSERDADVNAVDADGATPLHIAAETGSLEALLTLLKIGTFYDARNKNNKSPLQVTKWWNIRLRISLMFASNMFSAVQNDNHFKLEGILSTGLEVLKFNFVNVKNAKNITPIHYAAWKGYERIANILLRYGANPNLRTKNDWTSLHYAAKFSHFEIVKDLLCNGAVFEAMSDSGKTPLHYSTDKNVIAILEFLKNIFCKTENKDRSCLEDLKSIEDTDVAKAVLRARNLQLRTLTSVAIVNDHPDIDEMKEIFQTDVHVPLKMAEMSYRKGNYEESFNLYEVVLEKRINIFHQDDSAVLEIQKKISLLLLQLGDYKRALSLAQKVYETLQNIFGDRNRETLAVKCLIALTLERTGQKQQALKIYQEVSEKQREVLGLKHKDTLETLTNMAELLYKENKFEMALKVNREIFKALTEYYEDSLWTLKIHSNIAKILRKQEKFVEALELFRNIYEAKAKIFGSNDQETLETSTEIAETLFCMGQEEESLKVHRKNMELQLNLSGPNHRNKLRSRNCIADILYSQRKFREALDIYTEDLNARTLILGANHASIEKTQKRIDFMNSHIKNPVL</sequence>
<evidence type="ECO:0000256" key="9">
    <source>
        <dbReference type="ARBA" id="ARBA00023028"/>
    </source>
</evidence>
<dbReference type="Pfam" id="PF13637">
    <property type="entry name" value="Ank_4"/>
    <property type="match status" value="1"/>
</dbReference>